<dbReference type="AlphaFoldDB" id="A0A482WXD0"/>
<keyword evidence="3" id="KW-1185">Reference proteome</keyword>
<comment type="caution">
    <text evidence="2">The sequence shown here is derived from an EMBL/GenBank/DDBJ whole genome shotgun (WGS) entry which is preliminary data.</text>
</comment>
<name>A0A482WXD0_LAOST</name>
<proteinExistence type="predicted"/>
<organism evidence="2 3">
    <name type="scientific">Laodelphax striatellus</name>
    <name type="common">Small brown planthopper</name>
    <name type="synonym">Delphax striatella</name>
    <dbReference type="NCBI Taxonomy" id="195883"/>
    <lineage>
        <taxon>Eukaryota</taxon>
        <taxon>Metazoa</taxon>
        <taxon>Ecdysozoa</taxon>
        <taxon>Arthropoda</taxon>
        <taxon>Hexapoda</taxon>
        <taxon>Insecta</taxon>
        <taxon>Pterygota</taxon>
        <taxon>Neoptera</taxon>
        <taxon>Paraneoptera</taxon>
        <taxon>Hemiptera</taxon>
        <taxon>Auchenorrhyncha</taxon>
        <taxon>Fulgoroidea</taxon>
        <taxon>Delphacidae</taxon>
        <taxon>Criomorphinae</taxon>
        <taxon>Laodelphax</taxon>
    </lineage>
</organism>
<accession>A0A482WXD0</accession>
<protein>
    <submittedName>
        <fullName evidence="2">Uncharacterized protein</fullName>
    </submittedName>
</protein>
<evidence type="ECO:0000313" key="3">
    <source>
        <dbReference type="Proteomes" id="UP000291343"/>
    </source>
</evidence>
<feature type="region of interest" description="Disordered" evidence="1">
    <location>
        <begin position="66"/>
        <end position="112"/>
    </location>
</feature>
<reference evidence="2 3" key="1">
    <citation type="journal article" date="2017" name="Gigascience">
        <title>Genome sequence of the small brown planthopper, Laodelphax striatellus.</title>
        <authorList>
            <person name="Zhu J."/>
            <person name="Jiang F."/>
            <person name="Wang X."/>
            <person name="Yang P."/>
            <person name="Bao Y."/>
            <person name="Zhao W."/>
            <person name="Wang W."/>
            <person name="Lu H."/>
            <person name="Wang Q."/>
            <person name="Cui N."/>
            <person name="Li J."/>
            <person name="Chen X."/>
            <person name="Luo L."/>
            <person name="Yu J."/>
            <person name="Kang L."/>
            <person name="Cui F."/>
        </authorList>
    </citation>
    <scope>NUCLEOTIDE SEQUENCE [LARGE SCALE GENOMIC DNA]</scope>
    <source>
        <strain evidence="2">Lst14</strain>
    </source>
</reference>
<evidence type="ECO:0000256" key="1">
    <source>
        <dbReference type="SAM" id="MobiDB-lite"/>
    </source>
</evidence>
<evidence type="ECO:0000313" key="2">
    <source>
        <dbReference type="EMBL" id="RZF38175.1"/>
    </source>
</evidence>
<feature type="compositionally biased region" description="Polar residues" evidence="1">
    <location>
        <begin position="66"/>
        <end position="80"/>
    </location>
</feature>
<dbReference type="InParanoid" id="A0A482WXD0"/>
<dbReference type="EMBL" id="QKKF02022802">
    <property type="protein sequence ID" value="RZF38175.1"/>
    <property type="molecule type" value="Genomic_DNA"/>
</dbReference>
<gene>
    <name evidence="2" type="ORF">LSTR_LSTR005536</name>
</gene>
<sequence length="141" mass="15833">MKGVSVNFEQGREEVLRWRAVIVFCGELGWSGGRTTHSDIRRFEHGVRPGFKYDSRLNFQLLRESSSSDANCTAPQPTLRDQTRTIGRRATPYQPQLPPLEGVKPPPPPYQRTTQGHVIRDVTQPAPLLTAPTISAHYVPT</sequence>
<dbReference type="Proteomes" id="UP000291343">
    <property type="component" value="Unassembled WGS sequence"/>
</dbReference>